<evidence type="ECO:0000313" key="3">
    <source>
        <dbReference type="Proteomes" id="UP001269984"/>
    </source>
</evidence>
<keyword evidence="1" id="KW-0175">Coiled coil</keyword>
<dbReference type="RefSeq" id="WP_126956165.1">
    <property type="nucleotide sequence ID" value="NZ_CP089316.1"/>
</dbReference>
<proteinExistence type="predicted"/>
<dbReference type="EMBL" id="JAWPAZ010000004">
    <property type="protein sequence ID" value="MDW2634820.1"/>
    <property type="molecule type" value="Genomic_DNA"/>
</dbReference>
<protein>
    <submittedName>
        <fullName evidence="2">Uncharacterized protein</fullName>
    </submittedName>
</protein>
<organism evidence="2 3">
    <name type="scientific">Citrobacter portucalensis</name>
    <dbReference type="NCBI Taxonomy" id="1639133"/>
    <lineage>
        <taxon>Bacteria</taxon>
        <taxon>Pseudomonadati</taxon>
        <taxon>Pseudomonadota</taxon>
        <taxon>Gammaproteobacteria</taxon>
        <taxon>Enterobacterales</taxon>
        <taxon>Enterobacteriaceae</taxon>
        <taxon>Citrobacter</taxon>
        <taxon>Citrobacter freundii complex</taxon>
    </lineage>
</organism>
<dbReference type="Proteomes" id="UP001269984">
    <property type="component" value="Unassembled WGS sequence"/>
</dbReference>
<dbReference type="AlphaFoldDB" id="A0ABD5H0H2"/>
<name>A0ABD5H0H2_9ENTR</name>
<sequence>MTVLMIAVMALAIAVWHEINRFPATNKSLLQLQAEMAELKDENEELSEQINLLRDEMQEMSNTLERLKDPEFYALLDAGDGHGLYELEKSRGEI</sequence>
<accession>A0ABD5H0H2</accession>
<evidence type="ECO:0000313" key="2">
    <source>
        <dbReference type="EMBL" id="MDW2634820.1"/>
    </source>
</evidence>
<evidence type="ECO:0000256" key="1">
    <source>
        <dbReference type="SAM" id="Coils"/>
    </source>
</evidence>
<feature type="coiled-coil region" evidence="1">
    <location>
        <begin position="29"/>
        <end position="70"/>
    </location>
</feature>
<reference evidence="2 3" key="1">
    <citation type="submission" date="2023-10" db="EMBL/GenBank/DDBJ databases">
        <title>Fecal carriage and genetic characteristics of carbapenem-resistant Enterobacterales among healthy adults from four provinces of China.</title>
        <authorList>
            <person name="Li Y."/>
            <person name="Zhang R."/>
        </authorList>
    </citation>
    <scope>NUCLEOTIDE SEQUENCE [LARGE SCALE GENOMIC DNA]</scope>
    <source>
        <strain evidence="2 3">HN-71</strain>
    </source>
</reference>
<comment type="caution">
    <text evidence="2">The sequence shown here is derived from an EMBL/GenBank/DDBJ whole genome shotgun (WGS) entry which is preliminary data.</text>
</comment>
<dbReference type="SUPFAM" id="SSF46579">
    <property type="entry name" value="Prefoldin"/>
    <property type="match status" value="1"/>
</dbReference>
<gene>
    <name evidence="2" type="ORF">RYZ90_13290</name>
</gene>